<sequence>MKFIYIAIAGAILALISLPLGLMLIIVGLSLHFFQKYHSRRLDEAGER</sequence>
<feature type="transmembrane region" description="Helical" evidence="1">
    <location>
        <begin position="6"/>
        <end position="31"/>
    </location>
</feature>
<organism evidence="2 3">
    <name type="scientific">Haloferax gibbonsii</name>
    <dbReference type="NCBI Taxonomy" id="35746"/>
    <lineage>
        <taxon>Archaea</taxon>
        <taxon>Methanobacteriati</taxon>
        <taxon>Methanobacteriota</taxon>
        <taxon>Stenosarchaea group</taxon>
        <taxon>Halobacteria</taxon>
        <taxon>Halobacteriales</taxon>
        <taxon>Haloferacaceae</taxon>
        <taxon>Haloferax</taxon>
    </lineage>
</organism>
<evidence type="ECO:0000313" key="2">
    <source>
        <dbReference type="EMBL" id="QOS11101.1"/>
    </source>
</evidence>
<dbReference type="AlphaFoldDB" id="A0A871BDE8"/>
<gene>
    <name evidence="2" type="ORF">HfgLR_04785</name>
</gene>
<keyword evidence="1" id="KW-0812">Transmembrane</keyword>
<evidence type="ECO:0000256" key="1">
    <source>
        <dbReference type="SAM" id="Phobius"/>
    </source>
</evidence>
<dbReference type="Proteomes" id="UP000663064">
    <property type="component" value="Chromosome"/>
</dbReference>
<dbReference type="EMBL" id="CP063205">
    <property type="protein sequence ID" value="QOS11101.1"/>
    <property type="molecule type" value="Genomic_DNA"/>
</dbReference>
<keyword evidence="1" id="KW-1133">Transmembrane helix</keyword>
<evidence type="ECO:0000313" key="3">
    <source>
        <dbReference type="Proteomes" id="UP000663064"/>
    </source>
</evidence>
<keyword evidence="1" id="KW-0472">Membrane</keyword>
<name>A0A871BDE8_HALGI</name>
<accession>A0A871BDE8</accession>
<proteinExistence type="predicted"/>
<protein>
    <submittedName>
        <fullName evidence="2">Uncharacterized protein</fullName>
    </submittedName>
</protein>
<reference evidence="2" key="1">
    <citation type="journal article" date="2021" name="Front. Microbiol.">
        <title>Cellular and Genomic Properties of Haloferax gibbonsii LR2-5, the Host of Euryarchaeal Virus HFTV1.</title>
        <authorList>
            <person name="Tittes C."/>
            <person name="Schwarzer S."/>
            <person name="Pfeiffer F."/>
            <person name="Dyall-Smith M."/>
            <person name="Rodriguez-Franco M."/>
            <person name="Oksanen H.M."/>
            <person name="Quax T.E.F."/>
        </authorList>
    </citation>
    <scope>NUCLEOTIDE SEQUENCE</scope>
    <source>
        <strain evidence="2">LR2-5</strain>
    </source>
</reference>